<sequence length="299" mass="33900">MNDHNCYCGSMAIPPGVDILTKTGTKGSETGSTFSSKSYYEHNIRVQYVCRDETALLVGNNVRHCRYGHWTGDIPRCAIAYDNNTYRMNKNNETQIDTNVGNNEKQVKPDGCLSWDTDGLAHIFSTTLLHQAPIDYIRLKLYSFPLKALGSQTFGYRFRASLVTDYGTDECRLSRTDPPLVDSETSDGYLTVEFECNHRNHTLNKQIYFGVGFEGDLQNFYQSFPNKTDSSELMACDVKLYHFNPDCGKPDEPLVMDMMMIGGSNNGHKYKCNDNRYTLYGAHTVECGPNGQWLKTFPR</sequence>
<dbReference type="Gene3D" id="2.10.70.10">
    <property type="entry name" value="Complement Module, domain 1"/>
    <property type="match status" value="1"/>
</dbReference>
<dbReference type="EMBL" id="CAJPIZ010019999">
    <property type="protein sequence ID" value="CAG2117134.1"/>
    <property type="molecule type" value="Genomic_DNA"/>
</dbReference>
<dbReference type="Pfam" id="PF00084">
    <property type="entry name" value="Sushi"/>
    <property type="match status" value="1"/>
</dbReference>
<dbReference type="Proteomes" id="UP000759131">
    <property type="component" value="Unassembled WGS sequence"/>
</dbReference>
<dbReference type="SMART" id="SM00032">
    <property type="entry name" value="CCP"/>
    <property type="match status" value="2"/>
</dbReference>
<dbReference type="InterPro" id="IPR035976">
    <property type="entry name" value="Sushi/SCR/CCP_sf"/>
</dbReference>
<evidence type="ECO:0000313" key="4">
    <source>
        <dbReference type="EMBL" id="CAD7637715.1"/>
    </source>
</evidence>
<keyword evidence="5" id="KW-1185">Reference proteome</keyword>
<proteinExistence type="predicted"/>
<feature type="non-terminal residue" evidence="4">
    <location>
        <position position="1"/>
    </location>
</feature>
<evidence type="ECO:0000256" key="2">
    <source>
        <dbReference type="PROSITE-ProRule" id="PRU00302"/>
    </source>
</evidence>
<keyword evidence="2" id="KW-0768">Sushi</keyword>
<protein>
    <recommendedName>
        <fullName evidence="3">Sushi domain-containing protein</fullName>
    </recommendedName>
</protein>
<evidence type="ECO:0000256" key="1">
    <source>
        <dbReference type="ARBA" id="ARBA00023157"/>
    </source>
</evidence>
<comment type="caution">
    <text evidence="2">Lacks conserved residue(s) required for the propagation of feature annotation.</text>
</comment>
<keyword evidence="1" id="KW-1015">Disulfide bond</keyword>
<dbReference type="InterPro" id="IPR000436">
    <property type="entry name" value="Sushi_SCR_CCP_dom"/>
</dbReference>
<organism evidence="4">
    <name type="scientific">Medioppia subpectinata</name>
    <dbReference type="NCBI Taxonomy" id="1979941"/>
    <lineage>
        <taxon>Eukaryota</taxon>
        <taxon>Metazoa</taxon>
        <taxon>Ecdysozoa</taxon>
        <taxon>Arthropoda</taxon>
        <taxon>Chelicerata</taxon>
        <taxon>Arachnida</taxon>
        <taxon>Acari</taxon>
        <taxon>Acariformes</taxon>
        <taxon>Sarcoptiformes</taxon>
        <taxon>Oribatida</taxon>
        <taxon>Brachypylina</taxon>
        <taxon>Oppioidea</taxon>
        <taxon>Oppiidae</taxon>
        <taxon>Medioppia</taxon>
    </lineage>
</organism>
<accession>A0A7R9Q9W5</accession>
<dbReference type="PROSITE" id="PS50923">
    <property type="entry name" value="SUSHI"/>
    <property type="match status" value="1"/>
</dbReference>
<dbReference type="OrthoDB" id="10655364at2759"/>
<gene>
    <name evidence="4" type="ORF">OSB1V03_LOCUS17088</name>
</gene>
<dbReference type="EMBL" id="OC874574">
    <property type="protein sequence ID" value="CAD7637715.1"/>
    <property type="molecule type" value="Genomic_DNA"/>
</dbReference>
<evidence type="ECO:0000313" key="5">
    <source>
        <dbReference type="Proteomes" id="UP000759131"/>
    </source>
</evidence>
<dbReference type="AlphaFoldDB" id="A0A7R9Q9W5"/>
<dbReference type="CDD" id="cd00033">
    <property type="entry name" value="CCP"/>
    <property type="match status" value="2"/>
</dbReference>
<evidence type="ECO:0000259" key="3">
    <source>
        <dbReference type="PROSITE" id="PS50923"/>
    </source>
</evidence>
<feature type="domain" description="Sushi" evidence="3">
    <location>
        <begin position="245"/>
        <end position="299"/>
    </location>
</feature>
<name>A0A7R9Q9W5_9ACAR</name>
<dbReference type="SUPFAM" id="SSF57535">
    <property type="entry name" value="Complement control module/SCR domain"/>
    <property type="match status" value="1"/>
</dbReference>
<reference evidence="4" key="1">
    <citation type="submission" date="2020-11" db="EMBL/GenBank/DDBJ databases">
        <authorList>
            <person name="Tran Van P."/>
        </authorList>
    </citation>
    <scope>NUCLEOTIDE SEQUENCE</scope>
</reference>